<evidence type="ECO:0000259" key="5">
    <source>
        <dbReference type="PROSITE" id="PS50956"/>
    </source>
</evidence>
<dbReference type="InterPro" id="IPR011991">
    <property type="entry name" value="ArsR-like_HTH"/>
</dbReference>
<dbReference type="GO" id="GO:0043200">
    <property type="term" value="P:response to amino acid"/>
    <property type="evidence" value="ECO:0007669"/>
    <property type="project" value="TreeGrafter"/>
</dbReference>
<evidence type="ECO:0000256" key="3">
    <source>
        <dbReference type="ARBA" id="ARBA00023159"/>
    </source>
</evidence>
<dbReference type="eggNOG" id="COG1522">
    <property type="taxonomic scope" value="Bacteria"/>
</dbReference>
<dbReference type="PANTHER" id="PTHR30154:SF0">
    <property type="entry name" value="LEUCINE-RESPONSIVE REGULATORY PROTEIN"/>
    <property type="match status" value="1"/>
</dbReference>
<dbReference type="InterPro" id="IPR000485">
    <property type="entry name" value="AsnC-type_HTH_dom"/>
</dbReference>
<evidence type="ECO:0000313" key="7">
    <source>
        <dbReference type="Proteomes" id="UP000002588"/>
    </source>
</evidence>
<keyword evidence="7" id="KW-1185">Reference proteome</keyword>
<dbReference type="PRINTS" id="PR00033">
    <property type="entry name" value="HTHASNC"/>
</dbReference>
<dbReference type="Gene3D" id="3.30.70.920">
    <property type="match status" value="1"/>
</dbReference>
<gene>
    <name evidence="6" type="primary">lrp2</name>
    <name evidence="6" type="ordered locus">azo3923</name>
</gene>
<dbReference type="SUPFAM" id="SSF46785">
    <property type="entry name" value="Winged helix' DNA-binding domain"/>
    <property type="match status" value="1"/>
</dbReference>
<dbReference type="GO" id="GO:0043565">
    <property type="term" value="F:sequence-specific DNA binding"/>
    <property type="evidence" value="ECO:0007669"/>
    <property type="project" value="InterPro"/>
</dbReference>
<evidence type="ECO:0000256" key="2">
    <source>
        <dbReference type="ARBA" id="ARBA00023125"/>
    </source>
</evidence>
<dbReference type="Gene3D" id="1.10.10.10">
    <property type="entry name" value="Winged helix-like DNA-binding domain superfamily/Winged helix DNA-binding domain"/>
    <property type="match status" value="1"/>
</dbReference>
<dbReference type="STRING" id="62928.azo3923"/>
<proteinExistence type="predicted"/>
<dbReference type="RefSeq" id="WP_011767645.1">
    <property type="nucleotide sequence ID" value="NC_008702.1"/>
</dbReference>
<dbReference type="PANTHER" id="PTHR30154">
    <property type="entry name" value="LEUCINE-RESPONSIVE REGULATORY PROTEIN"/>
    <property type="match status" value="1"/>
</dbReference>
<reference evidence="6 7" key="1">
    <citation type="journal article" date="2006" name="Nat. Biotechnol.">
        <title>Complete genome of the mutualistic, N2-fixing grass endophyte Azoarcus sp. strain BH72.</title>
        <authorList>
            <person name="Krause A."/>
            <person name="Ramakumar A."/>
            <person name="Bartels D."/>
            <person name="Battistoni F."/>
            <person name="Bekel T."/>
            <person name="Boch J."/>
            <person name="Boehm M."/>
            <person name="Friedrich F."/>
            <person name="Hurek T."/>
            <person name="Krause L."/>
            <person name="Linke B."/>
            <person name="McHardy A.C."/>
            <person name="Sarkar A."/>
            <person name="Schneiker S."/>
            <person name="Syed A.A."/>
            <person name="Thauer R."/>
            <person name="Vorhoelter F.-J."/>
            <person name="Weidner S."/>
            <person name="Puehler A."/>
            <person name="Reinhold-Hurek B."/>
            <person name="Kaiser O."/>
            <person name="Goesmann A."/>
        </authorList>
    </citation>
    <scope>NUCLEOTIDE SEQUENCE [LARGE SCALE GENOMIC DNA]</scope>
    <source>
        <strain evidence="6 7">BH72</strain>
    </source>
</reference>
<organism evidence="6 7">
    <name type="scientific">Azoarcus sp. (strain BH72)</name>
    <dbReference type="NCBI Taxonomy" id="418699"/>
    <lineage>
        <taxon>Bacteria</taxon>
        <taxon>Pseudomonadati</taxon>
        <taxon>Pseudomonadota</taxon>
        <taxon>Betaproteobacteria</taxon>
        <taxon>Rhodocyclales</taxon>
        <taxon>Zoogloeaceae</taxon>
        <taxon>Azoarcus</taxon>
    </lineage>
</organism>
<dbReference type="Proteomes" id="UP000002588">
    <property type="component" value="Chromosome"/>
</dbReference>
<evidence type="ECO:0000313" key="6">
    <source>
        <dbReference type="EMBL" id="CAL96539.1"/>
    </source>
</evidence>
<keyword evidence="2" id="KW-0238">DNA-binding</keyword>
<dbReference type="SMART" id="SM00344">
    <property type="entry name" value="HTH_ASNC"/>
    <property type="match status" value="1"/>
</dbReference>
<dbReference type="InterPro" id="IPR019888">
    <property type="entry name" value="Tscrpt_reg_AsnC-like"/>
</dbReference>
<evidence type="ECO:0000256" key="1">
    <source>
        <dbReference type="ARBA" id="ARBA00023015"/>
    </source>
</evidence>
<dbReference type="HOGENOM" id="CLU_091233_0_0_4"/>
<dbReference type="InterPro" id="IPR019885">
    <property type="entry name" value="Tscrpt_reg_HTH_AsnC-type_CS"/>
</dbReference>
<dbReference type="FunFam" id="1.10.10.10:FF:000186">
    <property type="entry name" value="AsnC family transcriptional regulator"/>
    <property type="match status" value="1"/>
</dbReference>
<dbReference type="GO" id="GO:0005829">
    <property type="term" value="C:cytosol"/>
    <property type="evidence" value="ECO:0007669"/>
    <property type="project" value="TreeGrafter"/>
</dbReference>
<dbReference type="FunFam" id="3.30.70.920:FF:000001">
    <property type="entry name" value="Transcriptional regulator, AsnC family"/>
    <property type="match status" value="1"/>
</dbReference>
<dbReference type="InterPro" id="IPR036390">
    <property type="entry name" value="WH_DNA-bd_sf"/>
</dbReference>
<dbReference type="GO" id="GO:0006355">
    <property type="term" value="P:regulation of DNA-templated transcription"/>
    <property type="evidence" value="ECO:0007669"/>
    <property type="project" value="UniProtKB-ARBA"/>
</dbReference>
<dbReference type="InterPro" id="IPR036388">
    <property type="entry name" value="WH-like_DNA-bd_sf"/>
</dbReference>
<feature type="domain" description="HTH asnC-type" evidence="5">
    <location>
        <begin position="31"/>
        <end position="92"/>
    </location>
</feature>
<dbReference type="Pfam" id="PF13412">
    <property type="entry name" value="HTH_24"/>
    <property type="match status" value="1"/>
</dbReference>
<keyword evidence="4" id="KW-0804">Transcription</keyword>
<evidence type="ECO:0000256" key="4">
    <source>
        <dbReference type="ARBA" id="ARBA00023163"/>
    </source>
</evidence>
<dbReference type="PROSITE" id="PS00519">
    <property type="entry name" value="HTH_ASNC_1"/>
    <property type="match status" value="1"/>
</dbReference>
<dbReference type="AlphaFoldDB" id="A1KCI3"/>
<sequence>MSSRCFSVETRAAGSTTGAAVKAGGRPGVALDRIDRRILDLLQKEGRLPMTELAQRVGLSPTPCTERVRRLERSGVITGYHARVDPHALGKPLLVFVEIKLSAKSGDVFDRVKKEMLFIPEVMECHLVSGDFDYLIKARIAEMAEYRRLLGDILLKLPAAAESRSYVVMEEIKESLYLPPDA</sequence>
<accession>A1KCI3</accession>
<keyword evidence="1" id="KW-0805">Transcription regulation</keyword>
<keyword evidence="3" id="KW-0010">Activator</keyword>
<protein>
    <submittedName>
        <fullName evidence="6">Leucine-responsive regulatory protein</fullName>
    </submittedName>
</protein>
<dbReference type="EMBL" id="AM406670">
    <property type="protein sequence ID" value="CAL96539.1"/>
    <property type="molecule type" value="Genomic_DNA"/>
</dbReference>
<dbReference type="CDD" id="cd00090">
    <property type="entry name" value="HTH_ARSR"/>
    <property type="match status" value="1"/>
</dbReference>
<dbReference type="SUPFAM" id="SSF54909">
    <property type="entry name" value="Dimeric alpha+beta barrel"/>
    <property type="match status" value="1"/>
</dbReference>
<dbReference type="PROSITE" id="PS50956">
    <property type="entry name" value="HTH_ASNC_2"/>
    <property type="match status" value="1"/>
</dbReference>
<dbReference type="KEGG" id="azo:azo3923"/>
<dbReference type="InterPro" id="IPR011008">
    <property type="entry name" value="Dimeric_a/b-barrel"/>
</dbReference>
<name>A1KCI3_AZOSB</name>
<dbReference type="InterPro" id="IPR019887">
    <property type="entry name" value="Tscrpt_reg_AsnC/Lrp_C"/>
</dbReference>
<dbReference type="Pfam" id="PF01037">
    <property type="entry name" value="AsnC_trans_reg"/>
    <property type="match status" value="1"/>
</dbReference>